<dbReference type="InterPro" id="IPR010148">
    <property type="entry name" value="CRISPR-assoc_prot_CT1975"/>
</dbReference>
<protein>
    <submittedName>
        <fullName evidence="1">Type I-E CRISPR-associated protein Cas7/Cse4/CasC</fullName>
    </submittedName>
</protein>
<dbReference type="NCBIfam" id="TIGR01869">
    <property type="entry name" value="casC_Cse4"/>
    <property type="match status" value="1"/>
</dbReference>
<dbReference type="RefSeq" id="WP_344063261.1">
    <property type="nucleotide sequence ID" value="NZ_BAAAPN010000029.1"/>
</dbReference>
<keyword evidence="2" id="KW-1185">Reference proteome</keyword>
<dbReference type="Proteomes" id="UP001501475">
    <property type="component" value="Unassembled WGS sequence"/>
</dbReference>
<gene>
    <name evidence="1" type="primary">cas7e</name>
    <name evidence="1" type="ORF">GCM10009810_11000</name>
</gene>
<organism evidence="1 2">
    <name type="scientific">Nostocoides vanveenii</name>
    <dbReference type="NCBI Taxonomy" id="330835"/>
    <lineage>
        <taxon>Bacteria</taxon>
        <taxon>Bacillati</taxon>
        <taxon>Actinomycetota</taxon>
        <taxon>Actinomycetes</taxon>
        <taxon>Micrococcales</taxon>
        <taxon>Intrasporangiaceae</taxon>
        <taxon>Nostocoides</taxon>
    </lineage>
</organism>
<proteinExistence type="predicted"/>
<dbReference type="EMBL" id="BAAAPN010000029">
    <property type="protein sequence ID" value="GAA1752846.1"/>
    <property type="molecule type" value="Genomic_DNA"/>
</dbReference>
<name>A0ABP4WLE2_9MICO</name>
<accession>A0ABP4WLE2</accession>
<evidence type="ECO:0000313" key="2">
    <source>
        <dbReference type="Proteomes" id="UP001501475"/>
    </source>
</evidence>
<reference evidence="2" key="1">
    <citation type="journal article" date="2019" name="Int. J. Syst. Evol. Microbiol.">
        <title>The Global Catalogue of Microorganisms (GCM) 10K type strain sequencing project: providing services to taxonomists for standard genome sequencing and annotation.</title>
        <authorList>
            <consortium name="The Broad Institute Genomics Platform"/>
            <consortium name="The Broad Institute Genome Sequencing Center for Infectious Disease"/>
            <person name="Wu L."/>
            <person name="Ma J."/>
        </authorList>
    </citation>
    <scope>NUCLEOTIDE SEQUENCE [LARGE SCALE GENOMIC DNA]</scope>
    <source>
        <strain evidence="2">JCM 15591</strain>
    </source>
</reference>
<dbReference type="Pfam" id="PF09344">
    <property type="entry name" value="Cas_CT1975"/>
    <property type="match status" value="1"/>
</dbReference>
<comment type="caution">
    <text evidence="1">The sequence shown here is derived from an EMBL/GenBank/DDBJ whole genome shotgun (WGS) entry which is preliminary data.</text>
</comment>
<evidence type="ECO:0000313" key="1">
    <source>
        <dbReference type="EMBL" id="GAA1752846.1"/>
    </source>
</evidence>
<sequence length="379" mass="40283">MFVDIHVIQSVPPSNINRDDTGSPKTAYYGGVLRSRVSSQAWKKAVRGSFADSIDQSNLGIRTKQALEKLADRMKNLRPDLDPAEAQSRAKSVIEALGMKVDEVKLTRTQQKAIDAGEAPAAAYGKTQYLVFWSNRQLDRLADLALSVDGKPTKAQAKSAADAEHGLEVALFGRMVADAADLNVDAAVQVAHAISTHAVTPEQDYYTAVDDANVEEETGAGMIGVIEFNSSTLYRFATLDVPGLQKNLDGDIEATAEAVEAFVSGFVTSMPTGKQNTFANRTLPDAVLVCIRDDRPVNLVGAFEEAIEGAGGYTRASVGRLVEELREVSGMGFDPRAVLTARGSSRAEALDEVAAPMPLKDLVGAVGSAVRGAGTGEAR</sequence>